<proteinExistence type="predicted"/>
<organism evidence="1 4">
    <name type="scientific">Rhizobium hidalgonense</name>
    <dbReference type="NCBI Taxonomy" id="1538159"/>
    <lineage>
        <taxon>Bacteria</taxon>
        <taxon>Pseudomonadati</taxon>
        <taxon>Pseudomonadota</taxon>
        <taxon>Alphaproteobacteria</taxon>
        <taxon>Hyphomicrobiales</taxon>
        <taxon>Rhizobiaceae</taxon>
        <taxon>Rhizobium/Agrobacterium group</taxon>
        <taxon>Rhizobium</taxon>
    </lineage>
</organism>
<accession>A0A2A6KDA0</accession>
<dbReference type="AlphaFoldDB" id="A0A2A6KDA0"/>
<protein>
    <submittedName>
        <fullName evidence="1">Uncharacterized protein</fullName>
    </submittedName>
</protein>
<dbReference type="EMBL" id="JAVLSF010000005">
    <property type="protein sequence ID" value="MDR9773420.1"/>
    <property type="molecule type" value="Genomic_DNA"/>
</dbReference>
<keyword evidence="3" id="KW-1185">Reference proteome</keyword>
<evidence type="ECO:0000313" key="2">
    <source>
        <dbReference type="EMBL" id="PDT22876.1"/>
    </source>
</evidence>
<name>A0A2A6KDA0_9HYPH</name>
<reference evidence="1" key="2">
    <citation type="submission" date="2023-04" db="EMBL/GenBank/DDBJ databases">
        <title>Genomic characterization of faba bean (Vicia faba) microsymbionts in Mexican soils.</title>
        <authorList>
            <person name="Rivera Orduna F.N."/>
            <person name="Guevara-Luna J."/>
            <person name="Yan J."/>
            <person name="Arroyo-Herrera I."/>
            <person name="Li Y."/>
            <person name="Vasquez-Murrieta M.S."/>
            <person name="Wang E.T."/>
        </authorList>
    </citation>
    <scope>NUCLEOTIDE SEQUENCE</scope>
    <source>
        <strain evidence="1">CH26</strain>
    </source>
</reference>
<evidence type="ECO:0000313" key="4">
    <source>
        <dbReference type="Proteomes" id="UP001268610"/>
    </source>
</evidence>
<dbReference type="Proteomes" id="UP000219914">
    <property type="component" value="Unassembled WGS sequence"/>
</dbReference>
<dbReference type="EMBL" id="NWSY01000010">
    <property type="protein sequence ID" value="PDT22876.1"/>
    <property type="molecule type" value="Genomic_DNA"/>
</dbReference>
<evidence type="ECO:0000313" key="3">
    <source>
        <dbReference type="Proteomes" id="UP000219914"/>
    </source>
</evidence>
<reference evidence="2 3" key="1">
    <citation type="submission" date="2017-09" db="EMBL/GenBank/DDBJ databases">
        <title>Comparative genomics of rhizobia isolated from Phaseolus vulgaris in China.</title>
        <authorList>
            <person name="Tong W."/>
        </authorList>
    </citation>
    <scope>NUCLEOTIDE SEQUENCE [LARGE SCALE GENOMIC DNA]</scope>
    <source>
        <strain evidence="2 3">FH14</strain>
    </source>
</reference>
<dbReference type="Proteomes" id="UP001268610">
    <property type="component" value="Unassembled WGS sequence"/>
</dbReference>
<evidence type="ECO:0000313" key="1">
    <source>
        <dbReference type="EMBL" id="MDR9773420.1"/>
    </source>
</evidence>
<dbReference type="RefSeq" id="WP_003572579.1">
    <property type="nucleotide sequence ID" value="NZ_JAVLSD010000003.1"/>
</dbReference>
<comment type="caution">
    <text evidence="1">The sequence shown here is derived from an EMBL/GenBank/DDBJ whole genome shotgun (WGS) entry which is preliminary data.</text>
</comment>
<gene>
    <name evidence="2" type="ORF">CO674_15475</name>
    <name evidence="1" type="ORF">RJJ65_12245</name>
</gene>
<sequence length="79" mass="8260">MPGAFTSISVIAFDLDGSDQPAKAWEVIVGDEAVAVEKAKELAKDHAGALVVKREGHPAVGEEGDPVIVFQTGRIGDFV</sequence>